<organism evidence="3 4">
    <name type="scientific">Natronobacillus azotifigens</name>
    <dbReference type="NCBI Taxonomy" id="472978"/>
    <lineage>
        <taxon>Bacteria</taxon>
        <taxon>Bacillati</taxon>
        <taxon>Bacillota</taxon>
        <taxon>Bacilli</taxon>
        <taxon>Bacillales</taxon>
        <taxon>Bacillaceae</taxon>
        <taxon>Natronobacillus</taxon>
    </lineage>
</organism>
<feature type="region of interest" description="Disordered" evidence="1">
    <location>
        <begin position="74"/>
        <end position="105"/>
    </location>
</feature>
<evidence type="ECO:0000256" key="1">
    <source>
        <dbReference type="SAM" id="MobiDB-lite"/>
    </source>
</evidence>
<evidence type="ECO:0000256" key="2">
    <source>
        <dbReference type="SAM" id="Phobius"/>
    </source>
</evidence>
<protein>
    <recommendedName>
        <fullName evidence="5">Endolytic transglycosylase MltG</fullName>
    </recommendedName>
</protein>
<dbReference type="RefSeq" id="WP_268780822.1">
    <property type="nucleotide sequence ID" value="NZ_JAPRAT010000027.1"/>
</dbReference>
<dbReference type="EMBL" id="JAPRAT010000027">
    <property type="protein sequence ID" value="MCZ0704055.1"/>
    <property type="molecule type" value="Genomic_DNA"/>
</dbReference>
<keyword evidence="2" id="KW-0472">Membrane</keyword>
<keyword evidence="2" id="KW-0812">Transmembrane</keyword>
<name>A0A9J6RES7_9BACI</name>
<dbReference type="Proteomes" id="UP001084197">
    <property type="component" value="Unassembled WGS sequence"/>
</dbReference>
<feature type="transmembrane region" description="Helical" evidence="2">
    <location>
        <begin position="7"/>
        <end position="25"/>
    </location>
</feature>
<accession>A0A9J6RES7</accession>
<evidence type="ECO:0000313" key="3">
    <source>
        <dbReference type="EMBL" id="MCZ0704055.1"/>
    </source>
</evidence>
<evidence type="ECO:0000313" key="4">
    <source>
        <dbReference type="Proteomes" id="UP001084197"/>
    </source>
</evidence>
<keyword evidence="4" id="KW-1185">Reference proteome</keyword>
<sequence length="177" mass="19964">MKQVLRAFALGLITATLLLGVIYLLEDEVEPEIIETTLSNEEMIQQLEQEGYSISEESMYDDSIYEDSATDADIDQDNISDENHENEDTSTDEDESTYTTDDHEQDNNNVYILTIEPGMTVSQVAEYLVAAGIIENRTEFIDYLAVNNYGTNIQVGQFELIRTMSLAEVAELIANRN</sequence>
<proteinExistence type="predicted"/>
<reference evidence="3" key="1">
    <citation type="submission" date="2022-11" db="EMBL/GenBank/DDBJ databases">
        <title>WGS of Natronobacillus azotifigens 24KS-1, an anaerobic diazotrophic haloalkaliphile from soda-rich habitats.</title>
        <authorList>
            <person name="Sorokin D.Y."/>
            <person name="Merkel A.Y."/>
        </authorList>
    </citation>
    <scope>NUCLEOTIDE SEQUENCE</scope>
    <source>
        <strain evidence="3">24KS-1</strain>
    </source>
</reference>
<comment type="caution">
    <text evidence="3">The sequence shown here is derived from an EMBL/GenBank/DDBJ whole genome shotgun (WGS) entry which is preliminary data.</text>
</comment>
<keyword evidence="2" id="KW-1133">Transmembrane helix</keyword>
<evidence type="ECO:0008006" key="5">
    <source>
        <dbReference type="Google" id="ProtNLM"/>
    </source>
</evidence>
<dbReference type="Gene3D" id="3.30.1490.480">
    <property type="entry name" value="Endolytic murein transglycosylase"/>
    <property type="match status" value="1"/>
</dbReference>
<dbReference type="AlphaFoldDB" id="A0A9J6RES7"/>
<gene>
    <name evidence="3" type="ORF">OWO01_12635</name>
</gene>